<keyword evidence="2 9" id="KW-0479">Metal-binding</keyword>
<dbReference type="GO" id="GO:0051607">
    <property type="term" value="P:defense response to virus"/>
    <property type="evidence" value="ECO:0007669"/>
    <property type="project" value="UniProtKB-UniRule"/>
</dbReference>
<organism evidence="10 11">
    <name type="scientific">Desulfurobacterium atlanticum</name>
    <dbReference type="NCBI Taxonomy" id="240169"/>
    <lineage>
        <taxon>Bacteria</taxon>
        <taxon>Pseudomonadati</taxon>
        <taxon>Aquificota</taxon>
        <taxon>Aquificia</taxon>
        <taxon>Desulfurobacteriales</taxon>
        <taxon>Desulfurobacteriaceae</taxon>
        <taxon>Desulfurobacterium</taxon>
    </lineage>
</organism>
<dbReference type="PANTHER" id="PTHR43219:SF1">
    <property type="entry name" value="CRISPR-ASSOCIATED ENDONUCLEASE CAS1"/>
    <property type="match status" value="1"/>
</dbReference>
<evidence type="ECO:0000256" key="6">
    <source>
        <dbReference type="ARBA" id="ARBA00023118"/>
    </source>
</evidence>
<dbReference type="HAMAP" id="MF_01470">
    <property type="entry name" value="Cas1"/>
    <property type="match status" value="1"/>
</dbReference>
<dbReference type="AlphaFoldDB" id="A0A239A455"/>
<dbReference type="EC" id="3.1.-.-" evidence="9"/>
<feature type="binding site" evidence="9">
    <location>
        <position position="216"/>
    </location>
    <ligand>
        <name>Mn(2+)</name>
        <dbReference type="ChEBI" id="CHEBI:29035"/>
    </ligand>
</feature>
<dbReference type="GO" id="GO:0004520">
    <property type="term" value="F:DNA endonuclease activity"/>
    <property type="evidence" value="ECO:0007669"/>
    <property type="project" value="InterPro"/>
</dbReference>
<dbReference type="OrthoDB" id="9803119at2"/>
<evidence type="ECO:0000256" key="4">
    <source>
        <dbReference type="ARBA" id="ARBA00022801"/>
    </source>
</evidence>
<protein>
    <recommendedName>
        <fullName evidence="9">CRISPR-associated endonuclease Cas1</fullName>
        <ecNumber evidence="9">3.1.-.-</ecNumber>
    </recommendedName>
</protein>
<comment type="function">
    <text evidence="9">CRISPR (clustered regularly interspaced short palindromic repeat), is an adaptive immune system that provides protection against mobile genetic elements (viruses, transposable elements and conjugative plasmids). CRISPR clusters contain spacers, sequences complementary to antecedent mobile elements, and target invading nucleic acids. CRISPR clusters are transcribed and processed into CRISPR RNA (crRNA). Acts as a dsDNA endonuclease. Involved in the integration of spacer DNA into the CRISPR cassette.</text>
</comment>
<evidence type="ECO:0000256" key="2">
    <source>
        <dbReference type="ARBA" id="ARBA00022723"/>
    </source>
</evidence>
<dbReference type="RefSeq" id="WP_089323617.1">
    <property type="nucleotide sequence ID" value="NZ_FZOB01000014.1"/>
</dbReference>
<evidence type="ECO:0000256" key="7">
    <source>
        <dbReference type="ARBA" id="ARBA00023125"/>
    </source>
</evidence>
<evidence type="ECO:0000313" key="10">
    <source>
        <dbReference type="EMBL" id="SNR89693.1"/>
    </source>
</evidence>
<dbReference type="PANTHER" id="PTHR43219">
    <property type="entry name" value="CRISPR-ASSOCIATED ENDONUCLEASE CAS1"/>
    <property type="match status" value="1"/>
</dbReference>
<keyword evidence="5 9" id="KW-0460">Magnesium</keyword>
<dbReference type="InterPro" id="IPR019858">
    <property type="entry name" value="CRISPR-assoc_Cas1_HMARI/TNEAP"/>
</dbReference>
<dbReference type="NCBIfam" id="TIGR00287">
    <property type="entry name" value="cas1"/>
    <property type="match status" value="1"/>
</dbReference>
<dbReference type="InterPro" id="IPR002729">
    <property type="entry name" value="CRISPR-assoc_Cas1"/>
</dbReference>
<keyword evidence="1 9" id="KW-0540">Nuclease</keyword>
<evidence type="ECO:0000313" key="11">
    <source>
        <dbReference type="Proteomes" id="UP000198405"/>
    </source>
</evidence>
<name>A0A239A455_9BACT</name>
<feature type="binding site" evidence="9">
    <location>
        <position position="152"/>
    </location>
    <ligand>
        <name>Mn(2+)</name>
        <dbReference type="ChEBI" id="CHEBI:29035"/>
    </ligand>
</feature>
<sequence>MKQPLIIFKNGTIKREQNTLFFIEENGSKHVIPIEAISEIEIFGEINFNKRVLEFLTKKKIPVHFYNYYGYYTGTYYPREHLNSGYVILKQAEHYLDYDLRLFIAKMFVYGAYRNTRQNLINYKCDEIVEIIDFKSSNIDKAATIEELMAIEGNIKEAYYSGFNQILKQFSFEKREKRPPDSEINAMISFGNTLLYTKVLSEIYFTHLDPRIGYLHETNNRSFSLNLDIAEIFKPVIVDRLIFNLVNRKIIRKEHFEKEAGAYFLNEQGKRIFVQAFESRLKDTIKHRRLNRKVSLQRLIRLECYKLVKHLIQDEIYEPFVMRW</sequence>
<comment type="cofactor">
    <cofactor evidence="9">
        <name>Mg(2+)</name>
        <dbReference type="ChEBI" id="CHEBI:18420"/>
    </cofactor>
    <cofactor evidence="9">
        <name>Mn(2+)</name>
        <dbReference type="ChEBI" id="CHEBI:29035"/>
    </cofactor>
</comment>
<dbReference type="GO" id="GO:0016787">
    <property type="term" value="F:hydrolase activity"/>
    <property type="evidence" value="ECO:0007669"/>
    <property type="project" value="UniProtKB-KW"/>
</dbReference>
<keyword evidence="7 9" id="KW-0238">DNA-binding</keyword>
<gene>
    <name evidence="9" type="primary">cas1</name>
    <name evidence="10" type="ORF">SAMN06265340_11439</name>
</gene>
<proteinExistence type="inferred from homology"/>
<dbReference type="NCBIfam" id="TIGR03641">
    <property type="entry name" value="cas1_HMARI"/>
    <property type="match status" value="1"/>
</dbReference>
<comment type="similarity">
    <text evidence="9">Belongs to the CRISPR-associated endonuclease Cas1 family.</text>
</comment>
<reference evidence="11" key="1">
    <citation type="submission" date="2017-06" db="EMBL/GenBank/DDBJ databases">
        <authorList>
            <person name="Varghese N."/>
            <person name="Submissions S."/>
        </authorList>
    </citation>
    <scope>NUCLEOTIDE SEQUENCE [LARGE SCALE GENOMIC DNA]</scope>
    <source>
        <strain evidence="11">DSM 15668</strain>
    </source>
</reference>
<evidence type="ECO:0000256" key="5">
    <source>
        <dbReference type="ARBA" id="ARBA00022842"/>
    </source>
</evidence>
<feature type="binding site" evidence="9">
    <location>
        <position position="231"/>
    </location>
    <ligand>
        <name>Mn(2+)</name>
        <dbReference type="ChEBI" id="CHEBI:29035"/>
    </ligand>
</feature>
<dbReference type="Proteomes" id="UP000198405">
    <property type="component" value="Unassembled WGS sequence"/>
</dbReference>
<dbReference type="Gene3D" id="1.20.120.920">
    <property type="entry name" value="CRISPR-associated endonuclease Cas1, C-terminal domain"/>
    <property type="match status" value="1"/>
</dbReference>
<keyword evidence="11" id="KW-1185">Reference proteome</keyword>
<dbReference type="GO" id="GO:0003677">
    <property type="term" value="F:DNA binding"/>
    <property type="evidence" value="ECO:0007669"/>
    <property type="project" value="UniProtKB-KW"/>
</dbReference>
<evidence type="ECO:0000256" key="8">
    <source>
        <dbReference type="ARBA" id="ARBA00023211"/>
    </source>
</evidence>
<dbReference type="GO" id="GO:0046872">
    <property type="term" value="F:metal ion binding"/>
    <property type="evidence" value="ECO:0007669"/>
    <property type="project" value="UniProtKB-UniRule"/>
</dbReference>
<comment type="subunit">
    <text evidence="9">Homodimer, forms a heterotetramer with a Cas2 homodimer.</text>
</comment>
<evidence type="ECO:0000256" key="9">
    <source>
        <dbReference type="HAMAP-Rule" id="MF_01470"/>
    </source>
</evidence>
<keyword evidence="6 9" id="KW-0051">Antiviral defense</keyword>
<evidence type="ECO:0000256" key="1">
    <source>
        <dbReference type="ARBA" id="ARBA00022722"/>
    </source>
</evidence>
<dbReference type="InterPro" id="IPR042206">
    <property type="entry name" value="CRISPR-assoc_Cas1_C"/>
</dbReference>
<keyword evidence="4 9" id="KW-0378">Hydrolase</keyword>
<keyword evidence="3 9" id="KW-0255">Endonuclease</keyword>
<dbReference type="CDD" id="cd09722">
    <property type="entry name" value="Cas1_I-B"/>
    <property type="match status" value="1"/>
</dbReference>
<dbReference type="Pfam" id="PF01867">
    <property type="entry name" value="Cas_Cas1"/>
    <property type="match status" value="1"/>
</dbReference>
<evidence type="ECO:0000256" key="3">
    <source>
        <dbReference type="ARBA" id="ARBA00022759"/>
    </source>
</evidence>
<keyword evidence="8 9" id="KW-0464">Manganese</keyword>
<dbReference type="EMBL" id="FZOB01000014">
    <property type="protein sequence ID" value="SNR89693.1"/>
    <property type="molecule type" value="Genomic_DNA"/>
</dbReference>
<accession>A0A239A455</accession>
<dbReference type="Gene3D" id="3.100.10.20">
    <property type="entry name" value="CRISPR-associated endonuclease Cas1, N-terminal domain"/>
    <property type="match status" value="1"/>
</dbReference>
<dbReference type="InterPro" id="IPR042211">
    <property type="entry name" value="CRISPR-assoc_Cas1_N"/>
</dbReference>
<dbReference type="GO" id="GO:0043571">
    <property type="term" value="P:maintenance of CRISPR repeat elements"/>
    <property type="evidence" value="ECO:0007669"/>
    <property type="project" value="UniProtKB-UniRule"/>
</dbReference>